<organism evidence="5 6">
    <name type="scientific">Amblyomma americanum</name>
    <name type="common">Lone star tick</name>
    <dbReference type="NCBI Taxonomy" id="6943"/>
    <lineage>
        <taxon>Eukaryota</taxon>
        <taxon>Metazoa</taxon>
        <taxon>Ecdysozoa</taxon>
        <taxon>Arthropoda</taxon>
        <taxon>Chelicerata</taxon>
        <taxon>Arachnida</taxon>
        <taxon>Acari</taxon>
        <taxon>Parasitiformes</taxon>
        <taxon>Ixodida</taxon>
        <taxon>Ixodoidea</taxon>
        <taxon>Ixodidae</taxon>
        <taxon>Amblyomminae</taxon>
        <taxon>Amblyomma</taxon>
    </lineage>
</organism>
<comment type="similarity">
    <text evidence="1">Belongs to the sulfotransferase 1 family.</text>
</comment>
<evidence type="ECO:0000313" key="6">
    <source>
        <dbReference type="Proteomes" id="UP001321473"/>
    </source>
</evidence>
<dbReference type="Proteomes" id="UP001321473">
    <property type="component" value="Unassembled WGS sequence"/>
</dbReference>
<reference evidence="5 6" key="1">
    <citation type="journal article" date="2023" name="Arcadia Sci">
        <title>De novo assembly of a long-read Amblyomma americanum tick genome.</title>
        <authorList>
            <person name="Chou S."/>
            <person name="Poskanzer K.E."/>
            <person name="Rollins M."/>
            <person name="Thuy-Boun P.S."/>
        </authorList>
    </citation>
    <scope>NUCLEOTIDE SEQUENCE [LARGE SCALE GENOMIC DNA]</scope>
    <source>
        <strain evidence="5">F_SG_1</strain>
        <tissue evidence="5">Salivary glands</tissue>
    </source>
</reference>
<protein>
    <recommendedName>
        <fullName evidence="4">Sulfotransferase domain-containing protein</fullName>
    </recommendedName>
</protein>
<keyword evidence="6" id="KW-1185">Reference proteome</keyword>
<evidence type="ECO:0000256" key="2">
    <source>
        <dbReference type="ARBA" id="ARBA00022679"/>
    </source>
</evidence>
<evidence type="ECO:0000313" key="5">
    <source>
        <dbReference type="EMBL" id="KAK8765671.1"/>
    </source>
</evidence>
<dbReference type="GO" id="GO:0008146">
    <property type="term" value="F:sulfotransferase activity"/>
    <property type="evidence" value="ECO:0007669"/>
    <property type="project" value="InterPro"/>
</dbReference>
<feature type="compositionally biased region" description="Low complexity" evidence="3">
    <location>
        <begin position="22"/>
        <end position="33"/>
    </location>
</feature>
<keyword evidence="2" id="KW-0808">Transferase</keyword>
<comment type="caution">
    <text evidence="5">The sequence shown here is derived from an EMBL/GenBank/DDBJ whole genome shotgun (WGS) entry which is preliminary data.</text>
</comment>
<dbReference type="Pfam" id="PF00685">
    <property type="entry name" value="Sulfotransfer_1"/>
    <property type="match status" value="1"/>
</dbReference>
<accession>A0AAQ4DT81</accession>
<evidence type="ECO:0000259" key="4">
    <source>
        <dbReference type="Pfam" id="PF00685"/>
    </source>
</evidence>
<dbReference type="SUPFAM" id="SSF52540">
    <property type="entry name" value="P-loop containing nucleoside triphosphate hydrolases"/>
    <property type="match status" value="1"/>
</dbReference>
<evidence type="ECO:0000256" key="3">
    <source>
        <dbReference type="SAM" id="MobiDB-lite"/>
    </source>
</evidence>
<dbReference type="AlphaFoldDB" id="A0AAQ4DT81"/>
<feature type="domain" description="Sulfotransferase" evidence="4">
    <location>
        <begin position="105"/>
        <end position="294"/>
    </location>
</feature>
<evidence type="ECO:0000256" key="1">
    <source>
        <dbReference type="ARBA" id="ARBA00005771"/>
    </source>
</evidence>
<dbReference type="PANTHER" id="PTHR11783">
    <property type="entry name" value="SULFOTRANSFERASE SULT"/>
    <property type="match status" value="1"/>
</dbReference>
<dbReference type="Gene3D" id="3.40.50.300">
    <property type="entry name" value="P-loop containing nucleotide triphosphate hydrolases"/>
    <property type="match status" value="1"/>
</dbReference>
<proteinExistence type="inferred from homology"/>
<dbReference type="InterPro" id="IPR027417">
    <property type="entry name" value="P-loop_NTPase"/>
</dbReference>
<dbReference type="EMBL" id="JARKHS020027139">
    <property type="protein sequence ID" value="KAK8765671.1"/>
    <property type="molecule type" value="Genomic_DNA"/>
</dbReference>
<gene>
    <name evidence="5" type="ORF">V5799_031720</name>
</gene>
<feature type="region of interest" description="Disordered" evidence="3">
    <location>
        <begin position="1"/>
        <end position="82"/>
    </location>
</feature>
<name>A0AAQ4DT81_AMBAM</name>
<dbReference type="InterPro" id="IPR000863">
    <property type="entry name" value="Sulfotransferase_dom"/>
</dbReference>
<sequence length="387" mass="43414">MENSEAENESHSDSDPGSYSEGANAGASAANASCTGVPVSDPMLQAMVEPMPGQVGPQESNEKVDRNESSSVSDPGPPSEVDALHAHNFLVEETLLSALAYQPRPSDVFTVSYPKCGSTLLQFLVFGIYTRGQPSTEFLDFALRSPYLEWLGTWAVLNMRRPGAIKTHLPFDKHPYNPQAKYIYIVRNPFDCCAAYYTHMRNMPLTRPEVSSFDAFFDAFLEGKVIYGDYFDHVFSWYDRRHDANVLFITYEDLKSDPGAWTVRIAEFIDQPFAQELRDDPVLLSDVLNMASLNGMSATCDQGVRSILADELATVGGREPITTAEFYKGIFAEALEIAEGSDFTRRPIWGLWKDFFKPEQVRRMKEWMTQKTSGTDLLSIWSNIELP</sequence>